<name>A0ABU1BDY9_PSEHA</name>
<dbReference type="EMBL" id="JAVIFY010000005">
    <property type="protein sequence ID" value="MDQ9091812.1"/>
    <property type="molecule type" value="Genomic_DNA"/>
</dbReference>
<comment type="caution">
    <text evidence="2">The sequence shown here is derived from an EMBL/GenBank/DDBJ whole genome shotgun (WGS) entry which is preliminary data.</text>
</comment>
<evidence type="ECO:0000256" key="1">
    <source>
        <dbReference type="SAM" id="SignalP"/>
    </source>
</evidence>
<protein>
    <recommendedName>
        <fullName evidence="4">Secreted protein</fullName>
    </recommendedName>
</protein>
<evidence type="ECO:0000313" key="3">
    <source>
        <dbReference type="Proteomes" id="UP001226574"/>
    </source>
</evidence>
<keyword evidence="3" id="KW-1185">Reference proteome</keyword>
<gene>
    <name evidence="2" type="ORF">RC083_09425</name>
</gene>
<reference evidence="2 3" key="1">
    <citation type="submission" date="2023-08" db="EMBL/GenBank/DDBJ databases">
        <title>Pseudoalteromonas haloplanktis LL1 genome.</title>
        <authorList>
            <person name="Wu S."/>
        </authorList>
    </citation>
    <scope>NUCLEOTIDE SEQUENCE [LARGE SCALE GENOMIC DNA]</scope>
    <source>
        <strain evidence="2 3">LL1</strain>
    </source>
</reference>
<evidence type="ECO:0008006" key="4">
    <source>
        <dbReference type="Google" id="ProtNLM"/>
    </source>
</evidence>
<feature type="chain" id="PRO_5046038899" description="Secreted protein" evidence="1">
    <location>
        <begin position="19"/>
        <end position="112"/>
    </location>
</feature>
<dbReference type="Proteomes" id="UP001226574">
    <property type="component" value="Unassembled WGS sequence"/>
</dbReference>
<dbReference type="RefSeq" id="WP_309038929.1">
    <property type="nucleotide sequence ID" value="NZ_JAVIFY010000005.1"/>
</dbReference>
<accession>A0ABU1BDY9</accession>
<proteinExistence type="predicted"/>
<feature type="signal peptide" evidence="1">
    <location>
        <begin position="1"/>
        <end position="18"/>
    </location>
</feature>
<evidence type="ECO:0000313" key="2">
    <source>
        <dbReference type="EMBL" id="MDQ9091812.1"/>
    </source>
</evidence>
<sequence length="112" mass="12279">MKLLVLILFFMISFKTYADSTCIGKVKELAIGRAGTVLIAGPGGLPSTYLCNVKLKHINVEPEACKAMYGQLLSAQAQELTVKITFNPAISSCSEVKSWGWATHFNWIIVNK</sequence>
<organism evidence="2 3">
    <name type="scientific">Pseudoalteromonas haloplanktis</name>
    <name type="common">Alteromonas haloplanktis</name>
    <dbReference type="NCBI Taxonomy" id="228"/>
    <lineage>
        <taxon>Bacteria</taxon>
        <taxon>Pseudomonadati</taxon>
        <taxon>Pseudomonadota</taxon>
        <taxon>Gammaproteobacteria</taxon>
        <taxon>Alteromonadales</taxon>
        <taxon>Pseudoalteromonadaceae</taxon>
        <taxon>Pseudoalteromonas</taxon>
    </lineage>
</organism>
<keyword evidence="1" id="KW-0732">Signal</keyword>